<proteinExistence type="predicted"/>
<evidence type="ECO:0000313" key="2">
    <source>
        <dbReference type="EMBL" id="GAA4837944.1"/>
    </source>
</evidence>
<accession>A0ABP9DBA5</accession>
<protein>
    <submittedName>
        <fullName evidence="2">Uncharacterized protein</fullName>
    </submittedName>
</protein>
<sequence length="107" mass="10842">MELHVGDPALVDSRVVRGGDSLGDRGLVFAQSSGDAGEGCTSTVGESSEPVRQRCGVAGVEHGGELAGQVVGAPEFQAVFEQLAQTPGGPYRSGGGDDPARGFAWGR</sequence>
<keyword evidence="3" id="KW-1185">Reference proteome</keyword>
<evidence type="ECO:0000256" key="1">
    <source>
        <dbReference type="SAM" id="MobiDB-lite"/>
    </source>
</evidence>
<dbReference type="Proteomes" id="UP001501752">
    <property type="component" value="Unassembled WGS sequence"/>
</dbReference>
<gene>
    <name evidence="2" type="ORF">GCM10023235_11300</name>
</gene>
<comment type="caution">
    <text evidence="2">The sequence shown here is derived from an EMBL/GenBank/DDBJ whole genome shotgun (WGS) entry which is preliminary data.</text>
</comment>
<name>A0ABP9DBA5_9ACTN</name>
<reference evidence="3" key="1">
    <citation type="journal article" date="2019" name="Int. J. Syst. Evol. Microbiol.">
        <title>The Global Catalogue of Microorganisms (GCM) 10K type strain sequencing project: providing services to taxonomists for standard genome sequencing and annotation.</title>
        <authorList>
            <consortium name="The Broad Institute Genomics Platform"/>
            <consortium name="The Broad Institute Genome Sequencing Center for Infectious Disease"/>
            <person name="Wu L."/>
            <person name="Ma J."/>
        </authorList>
    </citation>
    <scope>NUCLEOTIDE SEQUENCE [LARGE SCALE GENOMIC DNA]</scope>
    <source>
        <strain evidence="3">JCM 13006</strain>
    </source>
</reference>
<feature type="region of interest" description="Disordered" evidence="1">
    <location>
        <begin position="85"/>
        <end position="107"/>
    </location>
</feature>
<evidence type="ECO:0000313" key="3">
    <source>
        <dbReference type="Proteomes" id="UP001501752"/>
    </source>
</evidence>
<organism evidence="2 3">
    <name type="scientific">Kitasatospora terrestris</name>
    <dbReference type="NCBI Taxonomy" id="258051"/>
    <lineage>
        <taxon>Bacteria</taxon>
        <taxon>Bacillati</taxon>
        <taxon>Actinomycetota</taxon>
        <taxon>Actinomycetes</taxon>
        <taxon>Kitasatosporales</taxon>
        <taxon>Streptomycetaceae</taxon>
        <taxon>Kitasatospora</taxon>
    </lineage>
</organism>
<dbReference type="EMBL" id="BAABIS010000001">
    <property type="protein sequence ID" value="GAA4837944.1"/>
    <property type="molecule type" value="Genomic_DNA"/>
</dbReference>